<dbReference type="SMART" id="SM00642">
    <property type="entry name" value="Aamy"/>
    <property type="match status" value="1"/>
</dbReference>
<evidence type="ECO:0000256" key="3">
    <source>
        <dbReference type="ARBA" id="ARBA00023295"/>
    </source>
</evidence>
<comment type="caution">
    <text evidence="5">The sequence shown here is derived from an EMBL/GenBank/DDBJ whole genome shotgun (WGS) entry which is preliminary data.</text>
</comment>
<dbReference type="InterPro" id="IPR017853">
    <property type="entry name" value="GH"/>
</dbReference>
<dbReference type="PANTHER" id="PTHR10357:SF179">
    <property type="entry name" value="NEUTRAL AND BASIC AMINO ACID TRANSPORT PROTEIN RBAT"/>
    <property type="match status" value="1"/>
</dbReference>
<feature type="domain" description="Glycosyl hydrolase family 13 catalytic" evidence="4">
    <location>
        <begin position="14"/>
        <end position="406"/>
    </location>
</feature>
<dbReference type="InterPro" id="IPR045857">
    <property type="entry name" value="O16G_dom_2"/>
</dbReference>
<dbReference type="Pfam" id="PF00128">
    <property type="entry name" value="Alpha-amylase"/>
    <property type="match status" value="1"/>
</dbReference>
<dbReference type="InterPro" id="IPR006047">
    <property type="entry name" value="GH13_cat_dom"/>
</dbReference>
<dbReference type="SUPFAM" id="SSF51445">
    <property type="entry name" value="(Trans)glycosidases"/>
    <property type="match status" value="1"/>
</dbReference>
<dbReference type="FunFam" id="3.20.20.80:FF:000064">
    <property type="entry name" value="Oligo-1,6-glucosidase"/>
    <property type="match status" value="1"/>
</dbReference>
<evidence type="ECO:0000256" key="2">
    <source>
        <dbReference type="ARBA" id="ARBA00022801"/>
    </source>
</evidence>
<accession>A0AAW9JPD4</accession>
<dbReference type="SUPFAM" id="SSF51011">
    <property type="entry name" value="Glycosyl hydrolase domain"/>
    <property type="match status" value="1"/>
</dbReference>
<dbReference type="EC" id="3.2.1.93" evidence="5"/>
<organism evidence="5 6">
    <name type="scientific">Enterococcus cecorum</name>
    <dbReference type="NCBI Taxonomy" id="44008"/>
    <lineage>
        <taxon>Bacteria</taxon>
        <taxon>Bacillati</taxon>
        <taxon>Bacillota</taxon>
        <taxon>Bacilli</taxon>
        <taxon>Lactobacillales</taxon>
        <taxon>Enterococcaceae</taxon>
        <taxon>Enterococcus</taxon>
    </lineage>
</organism>
<dbReference type="AlphaFoldDB" id="A0AAW9JPD4"/>
<evidence type="ECO:0000313" key="6">
    <source>
        <dbReference type="Proteomes" id="UP001290582"/>
    </source>
</evidence>
<dbReference type="InterPro" id="IPR013780">
    <property type="entry name" value="Glyco_hydro_b"/>
</dbReference>
<proteinExistence type="inferred from homology"/>
<keyword evidence="3 5" id="KW-0326">Glycosidase</keyword>
<dbReference type="Gene3D" id="3.90.400.10">
    <property type="entry name" value="Oligo-1,6-glucosidase, Domain 2"/>
    <property type="match status" value="1"/>
</dbReference>
<dbReference type="NCBIfam" id="NF008183">
    <property type="entry name" value="PRK10933.1"/>
    <property type="match status" value="1"/>
</dbReference>
<name>A0AAW9JPD4_9ENTE</name>
<dbReference type="Proteomes" id="UP001290582">
    <property type="component" value="Unassembled WGS sequence"/>
</dbReference>
<sequence length="553" mass="64059">MNKVDDWKTKVIYQIYPKSFKDSNHDGLGDLNGIISKIDYLSNLGINMIWLTPIFKSPNKDNGYDVADYLEIDPAFGTLEEFEKLVALGTESNIGIMLDMVFNHTSDQHQWFQQSLNRNPVYDDFYIWRDGVKGQLPSDEVAFFGGSVWEYSEKRQQYYYHSFDKSQPDLNWANPQVRKSLSEVVNYWINKGIKGFRFDAIDNIGKVIGEKVTTDVNLTHQYLSELRANSFGKYSDVVTVGETGSADLANAMRYTNPDTKELDMIFQFELMNLDGIRNGDWQQRPVDLLEYKRIVKKWQEGLSGKGWNSQFFGNHDFPRIVSRFGSDASSDRILSSKMLATLLFALQGTPYIYQGDEIGMTNYPWESFEQFNDVESLNFIEIQKNKGLAEAEILERLKVNSRDNARTPMQWSSDQFAGFSDVKPWLGENPNYHSINVAESTQDPNSIYNFYKKLIEYKKEFQVFSDGDYHDLLPEDENIIAFKRENNQEVLTVICNWSNEKATIDLKSIDLSFDKLLISNYQIEKDCLSFNQSVILRPFEAMILYKKKGEKHE</sequence>
<evidence type="ECO:0000313" key="5">
    <source>
        <dbReference type="EMBL" id="MDZ5598253.1"/>
    </source>
</evidence>
<dbReference type="GO" id="GO:0004556">
    <property type="term" value="F:alpha-amylase activity"/>
    <property type="evidence" value="ECO:0007669"/>
    <property type="project" value="TreeGrafter"/>
</dbReference>
<dbReference type="PANTHER" id="PTHR10357">
    <property type="entry name" value="ALPHA-AMYLASE FAMILY MEMBER"/>
    <property type="match status" value="1"/>
</dbReference>
<dbReference type="Gene3D" id="2.60.40.1180">
    <property type="entry name" value="Golgi alpha-mannosidase II"/>
    <property type="match status" value="1"/>
</dbReference>
<dbReference type="EMBL" id="JAXOGL010000013">
    <property type="protein sequence ID" value="MDZ5598253.1"/>
    <property type="molecule type" value="Genomic_DNA"/>
</dbReference>
<protein>
    <submittedName>
        <fullName evidence="5">Alpha,alpha-phosphotrehalase</fullName>
        <ecNumber evidence="5">3.2.1.93</ecNumber>
    </submittedName>
</protein>
<keyword evidence="2 5" id="KW-0378">Hydrolase</keyword>
<dbReference type="RefSeq" id="WP_322391623.1">
    <property type="nucleotide sequence ID" value="NZ_JAXOGD010000029.1"/>
</dbReference>
<evidence type="ECO:0000259" key="4">
    <source>
        <dbReference type="SMART" id="SM00642"/>
    </source>
</evidence>
<dbReference type="GO" id="GO:0009313">
    <property type="term" value="P:oligosaccharide catabolic process"/>
    <property type="evidence" value="ECO:0007669"/>
    <property type="project" value="TreeGrafter"/>
</dbReference>
<dbReference type="Gene3D" id="3.20.20.80">
    <property type="entry name" value="Glycosidases"/>
    <property type="match status" value="1"/>
</dbReference>
<comment type="similarity">
    <text evidence="1">Belongs to the glycosyl hydrolase 13 family.</text>
</comment>
<dbReference type="FunFam" id="3.90.400.10:FF:000002">
    <property type="entry name" value="Sucrose isomerase"/>
    <property type="match status" value="1"/>
</dbReference>
<dbReference type="GO" id="GO:0008788">
    <property type="term" value="F:alpha,alpha-phosphotrehalase activity"/>
    <property type="evidence" value="ECO:0007669"/>
    <property type="project" value="UniProtKB-EC"/>
</dbReference>
<evidence type="ECO:0000256" key="1">
    <source>
        <dbReference type="ARBA" id="ARBA00008061"/>
    </source>
</evidence>
<dbReference type="CDD" id="cd11333">
    <property type="entry name" value="AmyAc_SI_OligoGlu_DGase"/>
    <property type="match status" value="1"/>
</dbReference>
<gene>
    <name evidence="5" type="ORF">U1294_08465</name>
</gene>
<reference evidence="5" key="1">
    <citation type="submission" date="2023-12" db="EMBL/GenBank/DDBJ databases">
        <title>Molecular genomic analyses of Enterococcus cecorum from sepsis oubreaks in broilers.</title>
        <authorList>
            <person name="Rhoads D."/>
            <person name="Alrubaye A."/>
        </authorList>
    </citation>
    <scope>NUCLEOTIDE SEQUENCE</scope>
    <source>
        <strain evidence="5">1755</strain>
    </source>
</reference>